<dbReference type="AlphaFoldDB" id="A0A0P9F2Y5"/>
<accession>A0A0P9F2Y5</accession>
<evidence type="ECO:0000256" key="1">
    <source>
        <dbReference type="ARBA" id="ARBA00009199"/>
    </source>
</evidence>
<dbReference type="PANTHER" id="PTHR11895">
    <property type="entry name" value="TRANSAMIDASE"/>
    <property type="match status" value="1"/>
</dbReference>
<keyword evidence="4" id="KW-1185">Reference proteome</keyword>
<proteinExistence type="inferred from homology"/>
<protein>
    <submittedName>
        <fullName evidence="3">Amidase</fullName>
    </submittedName>
</protein>
<feature type="domain" description="Amidase" evidence="2">
    <location>
        <begin position="1"/>
        <end position="188"/>
    </location>
</feature>
<evidence type="ECO:0000259" key="2">
    <source>
        <dbReference type="Pfam" id="PF01425"/>
    </source>
</evidence>
<dbReference type="InterPro" id="IPR000120">
    <property type="entry name" value="Amidase"/>
</dbReference>
<dbReference type="PATRIC" id="fig|186479.3.peg.702"/>
<dbReference type="EMBL" id="LJCR01001160">
    <property type="protein sequence ID" value="KPV50912.1"/>
    <property type="molecule type" value="Genomic_DNA"/>
</dbReference>
<reference evidence="3 4" key="1">
    <citation type="submission" date="2015-09" db="EMBL/GenBank/DDBJ databases">
        <title>Draft genome sequence of Kouleothrix aurantiaca JCM 19913.</title>
        <authorList>
            <person name="Hemp J."/>
        </authorList>
    </citation>
    <scope>NUCLEOTIDE SEQUENCE [LARGE SCALE GENOMIC DNA]</scope>
    <source>
        <strain evidence="3 4">COM-B</strain>
    </source>
</reference>
<comment type="similarity">
    <text evidence="1">Belongs to the amidase family.</text>
</comment>
<sequence length="255" mass="27937">GLRPTFGRVSRAGAMALSWSMDKLGPICRSVEDCALVFNAIYGPDGRDTTVAAPFGWQPRASLHGVRIGMLESAFAETYENREHDMRTLAVLEQLGAELVPISLPDYPIQSMAFILMAEAAAAFDTLTRSNRDDELVRQVEDAWPNRLRAARFIPAVEYIQANRLRTLAFQALEAQLRSVDLYVAPSFDEDNLLLTNLTGHPAVVLPNGFTTAGQPTSITFTGQLFGEAKLLAATGAYQHATDFHLRRPPGFGAK</sequence>
<dbReference type="InterPro" id="IPR036928">
    <property type="entry name" value="AS_sf"/>
</dbReference>
<name>A0A0P9F2Y5_9CHLR</name>
<gene>
    <name evidence="3" type="ORF">SE17_24195</name>
</gene>
<dbReference type="Gene3D" id="3.90.1300.10">
    <property type="entry name" value="Amidase signature (AS) domain"/>
    <property type="match status" value="1"/>
</dbReference>
<dbReference type="Proteomes" id="UP000050509">
    <property type="component" value="Unassembled WGS sequence"/>
</dbReference>
<organism evidence="3 4">
    <name type="scientific">Kouleothrix aurantiaca</name>
    <dbReference type="NCBI Taxonomy" id="186479"/>
    <lineage>
        <taxon>Bacteria</taxon>
        <taxon>Bacillati</taxon>
        <taxon>Chloroflexota</taxon>
        <taxon>Chloroflexia</taxon>
        <taxon>Chloroflexales</taxon>
        <taxon>Roseiflexineae</taxon>
        <taxon>Roseiflexaceae</taxon>
        <taxon>Kouleothrix</taxon>
    </lineage>
</organism>
<dbReference type="Pfam" id="PF01425">
    <property type="entry name" value="Amidase"/>
    <property type="match status" value="1"/>
</dbReference>
<dbReference type="SUPFAM" id="SSF75304">
    <property type="entry name" value="Amidase signature (AS) enzymes"/>
    <property type="match status" value="1"/>
</dbReference>
<dbReference type="PANTHER" id="PTHR11895:SF7">
    <property type="entry name" value="GLUTAMYL-TRNA(GLN) AMIDOTRANSFERASE SUBUNIT A, MITOCHONDRIAL"/>
    <property type="match status" value="1"/>
</dbReference>
<evidence type="ECO:0000313" key="3">
    <source>
        <dbReference type="EMBL" id="KPV50912.1"/>
    </source>
</evidence>
<dbReference type="GO" id="GO:0003824">
    <property type="term" value="F:catalytic activity"/>
    <property type="evidence" value="ECO:0007669"/>
    <property type="project" value="InterPro"/>
</dbReference>
<comment type="caution">
    <text evidence="3">The sequence shown here is derived from an EMBL/GenBank/DDBJ whole genome shotgun (WGS) entry which is preliminary data.</text>
</comment>
<evidence type="ECO:0000313" key="4">
    <source>
        <dbReference type="Proteomes" id="UP000050509"/>
    </source>
</evidence>
<feature type="non-terminal residue" evidence="3">
    <location>
        <position position="1"/>
    </location>
</feature>
<dbReference type="InterPro" id="IPR023631">
    <property type="entry name" value="Amidase_dom"/>
</dbReference>